<dbReference type="Gene3D" id="3.30.70.580">
    <property type="entry name" value="Pseudouridine synthase I, catalytic domain, N-terminal subdomain"/>
    <property type="match status" value="1"/>
</dbReference>
<dbReference type="SUPFAM" id="SSF55120">
    <property type="entry name" value="Pseudouridine synthase"/>
    <property type="match status" value="1"/>
</dbReference>
<dbReference type="PANTHER" id="PTHR47683:SF2">
    <property type="entry name" value="RNA-BINDING S4 DOMAIN-CONTAINING PROTEIN"/>
    <property type="match status" value="1"/>
</dbReference>
<dbReference type="InterPro" id="IPR006145">
    <property type="entry name" value="PsdUridine_synth_RsuA/RluA"/>
</dbReference>
<comment type="similarity">
    <text evidence="1 3">Belongs to the pseudouridine synthase RsuA family.</text>
</comment>
<dbReference type="InterPro" id="IPR042092">
    <property type="entry name" value="PsdUridine_s_RsuA/RluB/E/F_cat"/>
</dbReference>
<feature type="region of interest" description="Disordered" evidence="4">
    <location>
        <begin position="178"/>
        <end position="203"/>
    </location>
</feature>
<dbReference type="PROSITE" id="PS01149">
    <property type="entry name" value="PSI_RSU"/>
    <property type="match status" value="1"/>
</dbReference>
<dbReference type="Proteomes" id="UP000242133">
    <property type="component" value="Unassembled WGS sequence"/>
</dbReference>
<evidence type="ECO:0000256" key="3">
    <source>
        <dbReference type="RuleBase" id="RU003887"/>
    </source>
</evidence>
<feature type="domain" description="Pseudouridine synthase RsuA/RluA-like" evidence="5">
    <location>
        <begin position="4"/>
        <end position="148"/>
    </location>
</feature>
<proteinExistence type="inferred from homology"/>
<dbReference type="AlphaFoldDB" id="A0A2P8EUC5"/>
<dbReference type="GO" id="GO:0001522">
    <property type="term" value="P:pseudouridine synthesis"/>
    <property type="evidence" value="ECO:0007669"/>
    <property type="project" value="InterPro"/>
</dbReference>
<dbReference type="InterPro" id="IPR000748">
    <property type="entry name" value="PsdUridine_synth_RsuA/RluB/E/F"/>
</dbReference>
<evidence type="ECO:0000313" key="7">
    <source>
        <dbReference type="Proteomes" id="UP000242133"/>
    </source>
</evidence>
<dbReference type="RefSeq" id="WP_106592095.1">
    <property type="nucleotide sequence ID" value="NZ_PYGI01000014.1"/>
</dbReference>
<dbReference type="EMBL" id="PYGI01000014">
    <property type="protein sequence ID" value="PSL13035.1"/>
    <property type="molecule type" value="Genomic_DNA"/>
</dbReference>
<name>A0A2P8EUC5_9GAMM</name>
<keyword evidence="2 3" id="KW-0413">Isomerase</keyword>
<dbReference type="InterPro" id="IPR018496">
    <property type="entry name" value="PsdUridine_synth_RsuA/RluB_CS"/>
</dbReference>
<dbReference type="Gene3D" id="3.30.70.1560">
    <property type="entry name" value="Alpha-L RNA-binding motif"/>
    <property type="match status" value="1"/>
</dbReference>
<organism evidence="6 7">
    <name type="scientific">Marinobacterium halophilum</name>
    <dbReference type="NCBI Taxonomy" id="267374"/>
    <lineage>
        <taxon>Bacteria</taxon>
        <taxon>Pseudomonadati</taxon>
        <taxon>Pseudomonadota</taxon>
        <taxon>Gammaproteobacteria</taxon>
        <taxon>Oceanospirillales</taxon>
        <taxon>Oceanospirillaceae</taxon>
        <taxon>Marinobacterium</taxon>
    </lineage>
</organism>
<gene>
    <name evidence="6" type="ORF">CLV44_11426</name>
</gene>
<dbReference type="InterPro" id="IPR020103">
    <property type="entry name" value="PsdUridine_synth_cat_dom_sf"/>
</dbReference>
<comment type="caution">
    <text evidence="6">The sequence shown here is derived from an EMBL/GenBank/DDBJ whole genome shotgun (WGS) entry which is preliminary data.</text>
</comment>
<reference evidence="6 7" key="1">
    <citation type="submission" date="2018-03" db="EMBL/GenBank/DDBJ databases">
        <title>Genomic Encyclopedia of Archaeal and Bacterial Type Strains, Phase II (KMG-II): from individual species to whole genera.</title>
        <authorList>
            <person name="Goeker M."/>
        </authorList>
    </citation>
    <scope>NUCLEOTIDE SEQUENCE [LARGE SCALE GENOMIC DNA]</scope>
    <source>
        <strain evidence="6 7">DSM 17586</strain>
    </source>
</reference>
<feature type="compositionally biased region" description="Basic residues" evidence="4">
    <location>
        <begin position="191"/>
        <end position="203"/>
    </location>
</feature>
<evidence type="ECO:0000256" key="4">
    <source>
        <dbReference type="SAM" id="MobiDB-lite"/>
    </source>
</evidence>
<dbReference type="GO" id="GO:0009982">
    <property type="term" value="F:pseudouridine synthase activity"/>
    <property type="evidence" value="ECO:0007669"/>
    <property type="project" value="InterPro"/>
</dbReference>
<evidence type="ECO:0000313" key="6">
    <source>
        <dbReference type="EMBL" id="PSL13035.1"/>
    </source>
</evidence>
<dbReference type="EC" id="5.4.99.-" evidence="3"/>
<dbReference type="NCBIfam" id="TIGR00093">
    <property type="entry name" value="pseudouridine synthase"/>
    <property type="match status" value="1"/>
</dbReference>
<dbReference type="GO" id="GO:0006364">
    <property type="term" value="P:rRNA processing"/>
    <property type="evidence" value="ECO:0007669"/>
    <property type="project" value="UniProtKB-ARBA"/>
</dbReference>
<dbReference type="GO" id="GO:0140098">
    <property type="term" value="F:catalytic activity, acting on RNA"/>
    <property type="evidence" value="ECO:0007669"/>
    <property type="project" value="UniProtKB-ARBA"/>
</dbReference>
<keyword evidence="7" id="KW-1185">Reference proteome</keyword>
<dbReference type="GO" id="GO:0003723">
    <property type="term" value="F:RNA binding"/>
    <property type="evidence" value="ECO:0007669"/>
    <property type="project" value="InterPro"/>
</dbReference>
<dbReference type="OrthoDB" id="9807213at2"/>
<accession>A0A2P8EUC5</accession>
<dbReference type="InterPro" id="IPR020094">
    <property type="entry name" value="TruA/RsuA/RluB/E/F_N"/>
</dbReference>
<protein>
    <recommendedName>
        <fullName evidence="3">Pseudouridine synthase</fullName>
        <ecNumber evidence="3">5.4.99.-</ecNumber>
    </recommendedName>
</protein>
<dbReference type="Pfam" id="PF00849">
    <property type="entry name" value="PseudoU_synth_2"/>
    <property type="match status" value="1"/>
</dbReference>
<dbReference type="InterPro" id="IPR050343">
    <property type="entry name" value="RsuA_PseudoU_synthase"/>
</dbReference>
<sequence>MSKILLLNKPFRVLTQFTDHEDRSTLAEFIKAPGVYAAGRLDYDSEGLLILTDDGRLQHQLANPAFKMAKTYFAQVDGSITDEALARLRNGVTLNDGATRPAQAERVPEPDWLWSRTPPVRYRKEQPTSWLKLTITEGRNRQVRRMTAEVGFPTLRLIRWAIGPWSLDTLAPGKWREEHINLPAPRTTIPRNKRQTPTRRPRR</sequence>
<dbReference type="PANTHER" id="PTHR47683">
    <property type="entry name" value="PSEUDOURIDINE SYNTHASE FAMILY PROTEIN-RELATED"/>
    <property type="match status" value="1"/>
</dbReference>
<evidence type="ECO:0000259" key="5">
    <source>
        <dbReference type="Pfam" id="PF00849"/>
    </source>
</evidence>
<evidence type="ECO:0000256" key="1">
    <source>
        <dbReference type="ARBA" id="ARBA00008348"/>
    </source>
</evidence>
<evidence type="ECO:0000256" key="2">
    <source>
        <dbReference type="ARBA" id="ARBA00023235"/>
    </source>
</evidence>